<keyword evidence="1" id="KW-1133">Transmembrane helix</keyword>
<accession>A0ABW3AMH6</accession>
<dbReference type="Pfam" id="PF13571">
    <property type="entry name" value="DUF4133"/>
    <property type="match status" value="1"/>
</dbReference>
<keyword evidence="1" id="KW-0812">Transmembrane</keyword>
<feature type="transmembrane region" description="Helical" evidence="1">
    <location>
        <begin position="49"/>
        <end position="69"/>
    </location>
</feature>
<dbReference type="EMBL" id="JBHTHZ010000001">
    <property type="protein sequence ID" value="MFD0792035.1"/>
    <property type="molecule type" value="Genomic_DNA"/>
</dbReference>
<organism evidence="2 3">
    <name type="scientific">Mucilaginibacter litoreus</name>
    <dbReference type="NCBI Taxonomy" id="1048221"/>
    <lineage>
        <taxon>Bacteria</taxon>
        <taxon>Pseudomonadati</taxon>
        <taxon>Bacteroidota</taxon>
        <taxon>Sphingobacteriia</taxon>
        <taxon>Sphingobacteriales</taxon>
        <taxon>Sphingobacteriaceae</taxon>
        <taxon>Mucilaginibacter</taxon>
    </lineage>
</organism>
<reference evidence="3" key="1">
    <citation type="journal article" date="2019" name="Int. J. Syst. Evol. Microbiol.">
        <title>The Global Catalogue of Microorganisms (GCM) 10K type strain sequencing project: providing services to taxonomists for standard genome sequencing and annotation.</title>
        <authorList>
            <consortium name="The Broad Institute Genomics Platform"/>
            <consortium name="The Broad Institute Genome Sequencing Center for Infectious Disease"/>
            <person name="Wu L."/>
            <person name="Ma J."/>
        </authorList>
    </citation>
    <scope>NUCLEOTIDE SEQUENCE [LARGE SCALE GENOMIC DNA]</scope>
    <source>
        <strain evidence="3">CCUG 61484</strain>
    </source>
</reference>
<feature type="transmembrane region" description="Helical" evidence="1">
    <location>
        <begin position="6"/>
        <end position="29"/>
    </location>
</feature>
<proteinExistence type="predicted"/>
<dbReference type="Proteomes" id="UP001597010">
    <property type="component" value="Unassembled WGS sequence"/>
</dbReference>
<feature type="transmembrane region" description="Helical" evidence="1">
    <location>
        <begin position="75"/>
        <end position="96"/>
    </location>
</feature>
<dbReference type="InterPro" id="IPR025407">
    <property type="entry name" value="DUF4133"/>
</dbReference>
<name>A0ABW3AMH6_9SPHI</name>
<evidence type="ECO:0000256" key="1">
    <source>
        <dbReference type="SAM" id="Phobius"/>
    </source>
</evidence>
<keyword evidence="3" id="KW-1185">Reference proteome</keyword>
<gene>
    <name evidence="2" type="ORF">ACFQZX_00320</name>
</gene>
<protein>
    <submittedName>
        <fullName evidence="2">DUF4133 domain-containing protein</fullName>
    </submittedName>
</protein>
<dbReference type="RefSeq" id="WP_377110746.1">
    <property type="nucleotide sequence ID" value="NZ_JBHTHZ010000001.1"/>
</dbReference>
<sequence>MMTGIGFIIGGLARGFCWFLFSFSAMSSIYHINKGVSKPIVFKGLKAQYIAYLAIGLVVLLILFAVLYICGLSLWLILPLVFGSGGLLVFSVFRLSHRFGEPGLMKFLARRGLPAYIRFDSRSLFVGLCGGRIHKIINGKGGDDERGC</sequence>
<comment type="caution">
    <text evidence="2">The sequence shown here is derived from an EMBL/GenBank/DDBJ whole genome shotgun (WGS) entry which is preliminary data.</text>
</comment>
<evidence type="ECO:0000313" key="3">
    <source>
        <dbReference type="Proteomes" id="UP001597010"/>
    </source>
</evidence>
<keyword evidence="1" id="KW-0472">Membrane</keyword>
<evidence type="ECO:0000313" key="2">
    <source>
        <dbReference type="EMBL" id="MFD0792035.1"/>
    </source>
</evidence>